<feature type="domain" description="Phage tail collar" evidence="2">
    <location>
        <begin position="219"/>
        <end position="276"/>
    </location>
</feature>
<evidence type="ECO:0000259" key="2">
    <source>
        <dbReference type="Pfam" id="PF07484"/>
    </source>
</evidence>
<feature type="region of interest" description="Disordered" evidence="1">
    <location>
        <begin position="529"/>
        <end position="549"/>
    </location>
</feature>
<dbReference type="SUPFAM" id="SSF88874">
    <property type="entry name" value="Receptor-binding domain of short tail fibre protein gp12"/>
    <property type="match status" value="3"/>
</dbReference>
<dbReference type="EMBL" id="QTJV01000008">
    <property type="protein sequence ID" value="RFM33041.1"/>
    <property type="molecule type" value="Genomic_DNA"/>
</dbReference>
<organism evidence="3 4">
    <name type="scientific">Chitinophaga silvisoli</name>
    <dbReference type="NCBI Taxonomy" id="2291814"/>
    <lineage>
        <taxon>Bacteria</taxon>
        <taxon>Pseudomonadati</taxon>
        <taxon>Bacteroidota</taxon>
        <taxon>Chitinophagia</taxon>
        <taxon>Chitinophagales</taxon>
        <taxon>Chitinophagaceae</taxon>
        <taxon>Chitinophaga</taxon>
    </lineage>
</organism>
<comment type="caution">
    <text evidence="3">The sequence shown here is derived from an EMBL/GenBank/DDBJ whole genome shotgun (WGS) entry which is preliminary data.</text>
</comment>
<dbReference type="Proteomes" id="UP000261174">
    <property type="component" value="Unassembled WGS sequence"/>
</dbReference>
<proteinExistence type="predicted"/>
<dbReference type="Pfam" id="PF07484">
    <property type="entry name" value="Collar"/>
    <property type="match status" value="3"/>
</dbReference>
<accession>A0A3E1NYN2</accession>
<sequence>MTFVSSIKTKRDMTFQNATTVSRELPIGAITTFGGDLSNSDQLQALKAEGWLLCDGSAYPTSEYPELYTAIGNAHGGDETYFNVPDLIGRFLRGTLHKARGTDPDAKNRVAAAPGGASGNQTGSLQKMATGLPASLWSLSITGGHSHTCGRLTANMHRAWSGATHEMARGNQTIATEPAGAHFHTLTGFDNATLPINVALYFVIKCRAPQVPAGILPAGTITAFGGPLPVIPAGWLYCDGKAYAYTDYPALSDTILGNFGGDGLKVINVPDLRGYFLRGTSHLTNRDPDADTRHALHKGGNTGDNIGSVEYYATASPPGISTTVAGAHTHQVESVPVSSHTAAKGATGFIAYNCIAWIDDRGQTNTAGEHLHTITGGDLETRPENIYTDFLIAGEDIAGAAPPIGTIMPFGGDITDRDVQIKLQAAGWFPCDGSSLRRHTYRELFDVIGTHFGGAPLTFALPDLRGYFVTGAGKLKVGTIQVISTTGRPVNPIITTTNGKHTHAIYRVPAERHAIDPADGWELAVFNGEESATSEDGDHTHEVAGGDRESRPINVNVDYIIRFR</sequence>
<dbReference type="AlphaFoldDB" id="A0A3E1NYN2"/>
<feature type="region of interest" description="Disordered" evidence="1">
    <location>
        <begin position="99"/>
        <end position="123"/>
    </location>
</feature>
<reference evidence="3 4" key="1">
    <citation type="submission" date="2018-08" db="EMBL/GenBank/DDBJ databases">
        <title>Chitinophaga sp. K20C18050901, a novel bacterium isolated from forest soil.</title>
        <authorList>
            <person name="Wang C."/>
        </authorList>
    </citation>
    <scope>NUCLEOTIDE SEQUENCE [LARGE SCALE GENOMIC DNA]</scope>
    <source>
        <strain evidence="3 4">K20C18050901</strain>
    </source>
</reference>
<dbReference type="InterPro" id="IPR011083">
    <property type="entry name" value="Phage_tail_collar_dom"/>
</dbReference>
<dbReference type="Gene3D" id="3.90.1340.10">
    <property type="entry name" value="Phage tail collar domain"/>
    <property type="match status" value="3"/>
</dbReference>
<dbReference type="InterPro" id="IPR037053">
    <property type="entry name" value="Phage_tail_collar_dom_sf"/>
</dbReference>
<feature type="domain" description="Phage tail collar" evidence="2">
    <location>
        <begin position="405"/>
        <end position="469"/>
    </location>
</feature>
<evidence type="ECO:0000256" key="1">
    <source>
        <dbReference type="SAM" id="MobiDB-lite"/>
    </source>
</evidence>
<evidence type="ECO:0000313" key="4">
    <source>
        <dbReference type="Proteomes" id="UP000261174"/>
    </source>
</evidence>
<feature type="domain" description="Phage tail collar" evidence="2">
    <location>
        <begin position="28"/>
        <end position="92"/>
    </location>
</feature>
<keyword evidence="4" id="KW-1185">Reference proteome</keyword>
<feature type="compositionally biased region" description="Basic and acidic residues" evidence="1">
    <location>
        <begin position="536"/>
        <end position="549"/>
    </location>
</feature>
<evidence type="ECO:0000313" key="3">
    <source>
        <dbReference type="EMBL" id="RFM33041.1"/>
    </source>
</evidence>
<protein>
    <submittedName>
        <fullName evidence="3">Tail fiber protein</fullName>
    </submittedName>
</protein>
<name>A0A3E1NYN2_9BACT</name>
<gene>
    <name evidence="3" type="ORF">DXN04_21665</name>
</gene>